<dbReference type="PANTHER" id="PTHR42678">
    <property type="entry name" value="AMIDASE"/>
    <property type="match status" value="1"/>
</dbReference>
<evidence type="ECO:0000259" key="1">
    <source>
        <dbReference type="Pfam" id="PF01425"/>
    </source>
</evidence>
<gene>
    <name evidence="2" type="ORF">RYX56_15640</name>
</gene>
<evidence type="ECO:0000313" key="3">
    <source>
        <dbReference type="Proteomes" id="UP001287282"/>
    </source>
</evidence>
<protein>
    <submittedName>
        <fullName evidence="2">Amidase family protein</fullName>
    </submittedName>
</protein>
<dbReference type="EMBL" id="JAWJBA010000005">
    <property type="protein sequence ID" value="MDV2685798.1"/>
    <property type="molecule type" value="Genomic_DNA"/>
</dbReference>
<dbReference type="SUPFAM" id="SSF75304">
    <property type="entry name" value="Amidase signature (AS) enzymes"/>
    <property type="match status" value="1"/>
</dbReference>
<reference evidence="2 3" key="1">
    <citation type="submission" date="2023-10" db="EMBL/GenBank/DDBJ databases">
        <title>Screening of Alkalihalobacillus lindianensis BZ-TG-R113 and Its Alleviation of Salt Stress on Rapeseed Growth.</title>
        <authorList>
            <person name="Zhao B."/>
            <person name="Guo T."/>
        </authorList>
    </citation>
    <scope>NUCLEOTIDE SEQUENCE [LARGE SCALE GENOMIC DNA]</scope>
    <source>
        <strain evidence="2 3">BZ-TG-R113</strain>
    </source>
</reference>
<dbReference type="InterPro" id="IPR036928">
    <property type="entry name" value="AS_sf"/>
</dbReference>
<sequence>MRDSKIMDALDQDKKVLYEKALKQLEEAGAKVIDHVSIPSSSREWSYDVLTHEFKANLNAYLARLEASVANRTLKEIIMWNRENKETALAYGQSLLELSELTSGSLTETDYLNALYEDDYYSKRAGIDVVLTDHELDALVFPNNLGAAIPAKAGYPSLTVPAGYTEAGEPVGITFTAKAWGEPLLIEIAEAYEQATKARRPPFLLARLSIKE</sequence>
<dbReference type="RefSeq" id="WP_317122986.1">
    <property type="nucleotide sequence ID" value="NZ_JAWJBA010000005.1"/>
</dbReference>
<name>A0ABU3XD81_9BACI</name>
<organism evidence="2 3">
    <name type="scientific">Alkalihalophilus lindianensis</name>
    <dbReference type="NCBI Taxonomy" id="1630542"/>
    <lineage>
        <taxon>Bacteria</taxon>
        <taxon>Bacillati</taxon>
        <taxon>Bacillota</taxon>
        <taxon>Bacilli</taxon>
        <taxon>Bacillales</taxon>
        <taxon>Bacillaceae</taxon>
        <taxon>Alkalihalophilus</taxon>
    </lineage>
</organism>
<dbReference type="PANTHER" id="PTHR42678:SF34">
    <property type="entry name" value="OS04G0183300 PROTEIN"/>
    <property type="match status" value="1"/>
</dbReference>
<proteinExistence type="predicted"/>
<dbReference type="InterPro" id="IPR023631">
    <property type="entry name" value="Amidase_dom"/>
</dbReference>
<evidence type="ECO:0000313" key="2">
    <source>
        <dbReference type="EMBL" id="MDV2685798.1"/>
    </source>
</evidence>
<accession>A0ABU3XD81</accession>
<dbReference type="Pfam" id="PF01425">
    <property type="entry name" value="Amidase"/>
    <property type="match status" value="1"/>
</dbReference>
<dbReference type="Proteomes" id="UP001287282">
    <property type="component" value="Unassembled WGS sequence"/>
</dbReference>
<keyword evidence="3" id="KW-1185">Reference proteome</keyword>
<feature type="domain" description="Amidase" evidence="1">
    <location>
        <begin position="7"/>
        <end position="185"/>
    </location>
</feature>
<comment type="caution">
    <text evidence="2">The sequence shown here is derived from an EMBL/GenBank/DDBJ whole genome shotgun (WGS) entry which is preliminary data.</text>
</comment>
<dbReference type="Gene3D" id="3.90.1300.10">
    <property type="entry name" value="Amidase signature (AS) domain"/>
    <property type="match status" value="1"/>
</dbReference>